<dbReference type="EMBL" id="BAABNP010000001">
    <property type="protein sequence ID" value="GAA5339310.1"/>
    <property type="molecule type" value="Genomic_DNA"/>
</dbReference>
<sequence>MADRITTHLRRKILAHKPTETDTVTAFCRENSVSRDSYYRIKNEDTPLQAGSTAPVNPHTTFPELTWELVRQYRRELAEAGYDDGPRSIKWTMIRNDHPAHLIPSTSRIGVFLRQEGLTRLNPKKRPHTSYKRFQKEFANELWQLDGFEYRPEPNTVFTIIQTVDDCTRVMTALGLTPGGETSEATLAILTAAIDEYGKPREILCDNARAFTLQRYGMVGTIDTAMAAQGIIMTPGPFYHPRNQGKIERAHQPVLKRLNAVRPRTREDIETVLMDFRTHYNHHRQHQGLKNGLTPAAAWQTATKIDPRTEPIDPHALVDRYVTTDARGHLSFEYSTRRLHKHGFILFRKHPIVFGVVWEGHELMIIDKGVHLEFYLIPYSELVAVLDLPLPAKRSLNITRDGRFVSGDNLHLPSGVEDRRNSTPVSDK</sequence>
<name>A0ABP9TVZ2_9MICO</name>
<dbReference type="PROSITE" id="PS50994">
    <property type="entry name" value="INTEGRASE"/>
    <property type="match status" value="1"/>
</dbReference>
<dbReference type="Proteomes" id="UP001498935">
    <property type="component" value="Unassembled WGS sequence"/>
</dbReference>
<evidence type="ECO:0000259" key="1">
    <source>
        <dbReference type="PROSITE" id="PS50994"/>
    </source>
</evidence>
<evidence type="ECO:0000313" key="3">
    <source>
        <dbReference type="Proteomes" id="UP001498935"/>
    </source>
</evidence>
<dbReference type="InterPro" id="IPR001584">
    <property type="entry name" value="Integrase_cat-core"/>
</dbReference>
<comment type="caution">
    <text evidence="2">The sequence shown here is derived from an EMBL/GenBank/DDBJ whole genome shotgun (WGS) entry which is preliminary data.</text>
</comment>
<accession>A0ABP9TVZ2</accession>
<dbReference type="InterPro" id="IPR036397">
    <property type="entry name" value="RNaseH_sf"/>
</dbReference>
<dbReference type="SUPFAM" id="SSF53098">
    <property type="entry name" value="Ribonuclease H-like"/>
    <property type="match status" value="1"/>
</dbReference>
<gene>
    <name evidence="2" type="ORF">KACC15558_03500</name>
</gene>
<protein>
    <recommendedName>
        <fullName evidence="1">Integrase catalytic domain-containing protein</fullName>
    </recommendedName>
</protein>
<organism evidence="2 3">
    <name type="scientific">Brevibacterium ammoniilyticum</name>
    <dbReference type="NCBI Taxonomy" id="1046555"/>
    <lineage>
        <taxon>Bacteria</taxon>
        <taxon>Bacillati</taxon>
        <taxon>Actinomycetota</taxon>
        <taxon>Actinomycetes</taxon>
        <taxon>Micrococcales</taxon>
        <taxon>Brevibacteriaceae</taxon>
        <taxon>Brevibacterium</taxon>
    </lineage>
</organism>
<evidence type="ECO:0000313" key="2">
    <source>
        <dbReference type="EMBL" id="GAA5339310.1"/>
    </source>
</evidence>
<proteinExistence type="predicted"/>
<dbReference type="Gene3D" id="3.30.420.10">
    <property type="entry name" value="Ribonuclease H-like superfamily/Ribonuclease H"/>
    <property type="match status" value="1"/>
</dbReference>
<reference evidence="2 3" key="1">
    <citation type="submission" date="2024-02" db="EMBL/GenBank/DDBJ databases">
        <title>Characterization of antibiotic resistant novel bacterial strains and their environmental applications.</title>
        <authorList>
            <person name="Manzoor S."/>
            <person name="Abbas S."/>
            <person name="Arshad M."/>
            <person name="Li W.J."/>
            <person name="Ahmed I."/>
        </authorList>
    </citation>
    <scope>NUCLEOTIDE SEQUENCE [LARGE SCALE GENOMIC DNA]</scope>
    <source>
        <strain evidence="2 3">KACC 15558</strain>
    </source>
</reference>
<dbReference type="Pfam" id="PF13683">
    <property type="entry name" value="rve_3"/>
    <property type="match status" value="1"/>
</dbReference>
<feature type="domain" description="Integrase catalytic" evidence="1">
    <location>
        <begin position="123"/>
        <end position="303"/>
    </location>
</feature>
<dbReference type="InterPro" id="IPR012337">
    <property type="entry name" value="RNaseH-like_sf"/>
</dbReference>
<dbReference type="RefSeq" id="WP_342036980.1">
    <property type="nucleotide sequence ID" value="NZ_BAABBK010000001.1"/>
</dbReference>
<dbReference type="Pfam" id="PF00665">
    <property type="entry name" value="rve"/>
    <property type="match status" value="1"/>
</dbReference>
<keyword evidence="3" id="KW-1185">Reference proteome</keyword>